<keyword evidence="2" id="KW-1185">Reference proteome</keyword>
<name>A0A397H213_9GLOM</name>
<gene>
    <name evidence="1" type="ORF">Glove_395g30</name>
</gene>
<proteinExistence type="predicted"/>
<protein>
    <submittedName>
        <fullName evidence="1">Uncharacterized protein</fullName>
    </submittedName>
</protein>
<sequence length="99" mass="11777">MDICNGLKPEIKCEISRSFKEIMEKYVMMMTMMKKFEAEESNKNFIQYDPSEMHPEAIYTSRHISKLTIPEYNTFSKFKADRIVEDEENEAQEMEFTGN</sequence>
<accession>A0A397H213</accession>
<evidence type="ECO:0000313" key="1">
    <source>
        <dbReference type="EMBL" id="RHZ57027.1"/>
    </source>
</evidence>
<dbReference type="OrthoDB" id="1720310at2759"/>
<reference evidence="1 2" key="1">
    <citation type="submission" date="2018-08" db="EMBL/GenBank/DDBJ databases">
        <title>Genome and evolution of the arbuscular mycorrhizal fungus Diversispora epigaea (formerly Glomus versiforme) and its bacterial endosymbionts.</title>
        <authorList>
            <person name="Sun X."/>
            <person name="Fei Z."/>
            <person name="Harrison M."/>
        </authorList>
    </citation>
    <scope>NUCLEOTIDE SEQUENCE [LARGE SCALE GENOMIC DNA]</scope>
    <source>
        <strain evidence="1 2">IT104</strain>
    </source>
</reference>
<dbReference type="Proteomes" id="UP000266861">
    <property type="component" value="Unassembled WGS sequence"/>
</dbReference>
<dbReference type="AlphaFoldDB" id="A0A397H213"/>
<organism evidence="1 2">
    <name type="scientific">Diversispora epigaea</name>
    <dbReference type="NCBI Taxonomy" id="1348612"/>
    <lineage>
        <taxon>Eukaryota</taxon>
        <taxon>Fungi</taxon>
        <taxon>Fungi incertae sedis</taxon>
        <taxon>Mucoromycota</taxon>
        <taxon>Glomeromycotina</taxon>
        <taxon>Glomeromycetes</taxon>
        <taxon>Diversisporales</taxon>
        <taxon>Diversisporaceae</taxon>
        <taxon>Diversispora</taxon>
    </lineage>
</organism>
<dbReference type="EMBL" id="PQFF01000352">
    <property type="protein sequence ID" value="RHZ57027.1"/>
    <property type="molecule type" value="Genomic_DNA"/>
</dbReference>
<evidence type="ECO:0000313" key="2">
    <source>
        <dbReference type="Proteomes" id="UP000266861"/>
    </source>
</evidence>
<comment type="caution">
    <text evidence="1">The sequence shown here is derived from an EMBL/GenBank/DDBJ whole genome shotgun (WGS) entry which is preliminary data.</text>
</comment>